<feature type="compositionally biased region" description="Pro residues" evidence="1">
    <location>
        <begin position="12"/>
        <end position="21"/>
    </location>
</feature>
<organism evidence="3">
    <name type="scientific">Metarhizium acridum (strain CQMa 102)</name>
    <dbReference type="NCBI Taxonomy" id="655827"/>
    <lineage>
        <taxon>Eukaryota</taxon>
        <taxon>Fungi</taxon>
        <taxon>Dikarya</taxon>
        <taxon>Ascomycota</taxon>
        <taxon>Pezizomycotina</taxon>
        <taxon>Sordariomycetes</taxon>
        <taxon>Hypocreomycetidae</taxon>
        <taxon>Hypocreales</taxon>
        <taxon>Clavicipitaceae</taxon>
        <taxon>Metarhizium</taxon>
    </lineage>
</organism>
<dbReference type="GeneID" id="19249738"/>
<feature type="compositionally biased region" description="Low complexity" evidence="1">
    <location>
        <begin position="123"/>
        <end position="139"/>
    </location>
</feature>
<dbReference type="InParanoid" id="E9E6C9"/>
<feature type="region of interest" description="Disordered" evidence="1">
    <location>
        <begin position="444"/>
        <end position="494"/>
    </location>
</feature>
<dbReference type="PANTHER" id="PTHR42051">
    <property type="entry name" value="MEIOTICALLY UP-REGULATED PROTEIN PB1A10.08"/>
    <property type="match status" value="1"/>
</dbReference>
<feature type="region of interest" description="Disordered" evidence="1">
    <location>
        <begin position="286"/>
        <end position="312"/>
    </location>
</feature>
<dbReference type="InterPro" id="IPR034443">
    <property type="entry name" value="PB1A10.08"/>
</dbReference>
<feature type="region of interest" description="Disordered" evidence="1">
    <location>
        <begin position="1"/>
        <end position="34"/>
    </location>
</feature>
<evidence type="ECO:0000256" key="1">
    <source>
        <dbReference type="SAM" id="MobiDB-lite"/>
    </source>
</evidence>
<sequence length="743" mass="81518">MRSFLFSSYPAQPAPSSPSPSHPSKAYRSHKQTISAKPISYDALSVEPSALRRSRLAPKYAPGTSEDVQDEQDIAVTVTIQAVDSTSSSCSSTSSASSDFHAAMSIRAAVNWEASITLPQSSLSGTTTSLRRPTTPTSPVQIPKRSHHDARHHAKLETSHHRRNPRIFHPPDSISPSVAALLAVTDIPRPQRRRRKADSPLTVDEIVNDQHVSEKELSLSLSRRPMDLLLSPPEDLMDDDLSATESNMGSMLARTTSADSVPSLGGESFATDVCSSVDTPASIGISARRKHSPVRRSLEPIRSPSEDGAEEHPLAVVDNLGLEDLETPAAELSDEGSTSFLQPFKPLRSAFKSNLTASLRALRSAAKSFSSINFPSIPPDDFLTRSILTIDPNVPYMDERRPPMTEEMPSAELRRYLNPTTSAHIDPQPKTRAGTFSASIQMQTYKVQRSQSAPPSPRTPYTAGNPSKSASAPNQHPGRPGQQAFAVPSMRQREMRENPDFIRIAVMEMAMRRRGKLDNQKPGRARWALPPRKTSLKPYEVGSNGVPARSETWHLVLKEEAYRVRNTPTTLSWERRSEKVFLACARARGIGTLNIAKEVVEHVMGRAFMQRHVAAAAFYQGQTHGPESCDPAGGSNLPMEEEVCNAIRRGPTVEAFWKAYRIGREENAETGPELRKKGLIDVVEGSTDGADSDAVERRIFSAPGACAFCKAPHSDIEVLEPKLDLSPISKRIRRKAHTRLGEN</sequence>
<feature type="compositionally biased region" description="Polar residues" evidence="1">
    <location>
        <begin position="444"/>
        <end position="453"/>
    </location>
</feature>
<dbReference type="AlphaFoldDB" id="E9E6C9"/>
<dbReference type="STRING" id="655827.E9E6C9"/>
<dbReference type="KEGG" id="maw:19249738"/>
<name>E9E6C9_METAQ</name>
<protein>
    <submittedName>
        <fullName evidence="2">Uncharacterized protein</fullName>
    </submittedName>
</protein>
<dbReference type="HOGENOM" id="CLU_023951_1_0_1"/>
<dbReference type="Proteomes" id="UP000002499">
    <property type="component" value="Unassembled WGS sequence"/>
</dbReference>
<dbReference type="eggNOG" id="ENOG502S38Y">
    <property type="taxonomic scope" value="Eukaryota"/>
</dbReference>
<gene>
    <name evidence="2" type="ORF">MAC_05427</name>
</gene>
<feature type="compositionally biased region" description="Polar residues" evidence="1">
    <location>
        <begin position="462"/>
        <end position="474"/>
    </location>
</feature>
<dbReference type="EMBL" id="GL698510">
    <property type="protein sequence ID" value="EFY88533.1"/>
    <property type="molecule type" value="Genomic_DNA"/>
</dbReference>
<dbReference type="PANTHER" id="PTHR42051:SF1">
    <property type="entry name" value="MEIOTICALLY UP-REGULATED PROTEIN PB1A10.08"/>
    <property type="match status" value="1"/>
</dbReference>
<evidence type="ECO:0000313" key="2">
    <source>
        <dbReference type="EMBL" id="EFY88533.1"/>
    </source>
</evidence>
<proteinExistence type="predicted"/>
<dbReference type="OrthoDB" id="4181307at2759"/>
<feature type="region of interest" description="Disordered" evidence="1">
    <location>
        <begin position="123"/>
        <end position="148"/>
    </location>
</feature>
<reference evidence="2 3" key="1">
    <citation type="journal article" date="2011" name="PLoS Genet.">
        <title>Genome sequencing and comparative transcriptomics of the model entomopathogenic fungi Metarhizium anisopliae and M. acridum.</title>
        <authorList>
            <person name="Gao Q."/>
            <person name="Jin K."/>
            <person name="Ying S.H."/>
            <person name="Zhang Y."/>
            <person name="Xiao G."/>
            <person name="Shang Y."/>
            <person name="Duan Z."/>
            <person name="Hu X."/>
            <person name="Xie X.Q."/>
            <person name="Zhou G."/>
            <person name="Peng G."/>
            <person name="Luo Z."/>
            <person name="Huang W."/>
            <person name="Wang B."/>
            <person name="Fang W."/>
            <person name="Wang S."/>
            <person name="Zhong Y."/>
            <person name="Ma L.J."/>
            <person name="St Leger R.J."/>
            <person name="Zhao G.P."/>
            <person name="Pei Y."/>
            <person name="Feng M.G."/>
            <person name="Xia Y."/>
            <person name="Wang C."/>
        </authorList>
    </citation>
    <scope>NUCLEOTIDE SEQUENCE [LARGE SCALE GENOMIC DNA]</scope>
    <source>
        <strain evidence="2 3">CQMa 102</strain>
    </source>
</reference>
<keyword evidence="3" id="KW-1185">Reference proteome</keyword>
<evidence type="ECO:0000313" key="3">
    <source>
        <dbReference type="Proteomes" id="UP000002499"/>
    </source>
</evidence>
<accession>E9E6C9</accession>